<dbReference type="NCBIfam" id="TIGR00050">
    <property type="entry name" value="rRNA_methyl_1"/>
    <property type="match status" value="1"/>
</dbReference>
<dbReference type="AlphaFoldDB" id="A0A1T4WJH4"/>
<dbReference type="PANTHER" id="PTHR42786:SF2">
    <property type="entry name" value="TRNA (CYTIDINE_URIDINE-2'-O-)-METHYLTRANSFERASE TRMJ"/>
    <property type="match status" value="1"/>
</dbReference>
<keyword evidence="3 7" id="KW-0808">Transferase</keyword>
<protein>
    <recommendedName>
        <fullName evidence="5">tRNA (cytidine/uridine-2'-O-)-methyltransferase TrmJ</fullName>
        <ecNumber evidence="5">2.1.1.200</ecNumber>
    </recommendedName>
    <alternativeName>
        <fullName evidence="5">tRNA (cytidine(32)/uridine(32)-2'-O)-methyltransferase</fullName>
    </alternativeName>
    <alternativeName>
        <fullName evidence="5">tRNA Cm32/Um32 methyltransferase</fullName>
    </alternativeName>
</protein>
<dbReference type="CDD" id="cd18093">
    <property type="entry name" value="SpoU-like_TrmJ"/>
    <property type="match status" value="1"/>
</dbReference>
<keyword evidence="4 5" id="KW-0949">S-adenosyl-L-methionine</keyword>
<keyword evidence="8" id="KW-1185">Reference proteome</keyword>
<sequence length="249" mass="27597">MLENLTVVLFHPKFPENVGSAARACANMGCPNLTVVRPRNWNPERAAALATPKGQDILKNMQVYEDLPSALAGFEHVYGTTARTGGWRKGLLSPSKAAEGMCNHMRGGSSVAVVFGPEDRGLTNAETEICGQLLTIPTSPEASSLNLSQAVLVVLYECFKNAMEVDSVEPQAPSEANLVHHKEMEILFSSLKDTLRSIDFLKDENTDYWMLPVRRFLQRAPFRRSEFNMLMGLCRQVQWIAKKAGRGDK</sequence>
<comment type="subcellular location">
    <subcellularLocation>
        <location evidence="5">Cytoplasm</location>
    </subcellularLocation>
</comment>
<evidence type="ECO:0000259" key="6">
    <source>
        <dbReference type="Pfam" id="PF00588"/>
    </source>
</evidence>
<dbReference type="STRING" id="1121442.SAMN02745702_02331"/>
<dbReference type="OrthoDB" id="9806346at2"/>
<dbReference type="Pfam" id="PF00588">
    <property type="entry name" value="SpoU_methylase"/>
    <property type="match status" value="1"/>
</dbReference>
<dbReference type="GO" id="GO:0160206">
    <property type="term" value="F:tRNA (cytidine(32)/uridine(32)-2'-O)-methyltransferase activity"/>
    <property type="evidence" value="ECO:0007669"/>
    <property type="project" value="UniProtKB-EC"/>
</dbReference>
<feature type="domain" description="tRNA/rRNA methyltransferase SpoU type" evidence="6">
    <location>
        <begin position="5"/>
        <end position="156"/>
    </location>
</feature>
<evidence type="ECO:0000256" key="5">
    <source>
        <dbReference type="RuleBase" id="RU362024"/>
    </source>
</evidence>
<dbReference type="Proteomes" id="UP000189733">
    <property type="component" value="Unassembled WGS sequence"/>
</dbReference>
<keyword evidence="5" id="KW-0963">Cytoplasm</keyword>
<comment type="catalytic activity">
    <reaction evidence="5">
        <text>cytidine(32) in tRNA + S-adenosyl-L-methionine = 2'-O-methylcytidine(32) in tRNA + S-adenosyl-L-homocysteine + H(+)</text>
        <dbReference type="Rhea" id="RHEA:42932"/>
        <dbReference type="Rhea" id="RHEA-COMP:10288"/>
        <dbReference type="Rhea" id="RHEA-COMP:10289"/>
        <dbReference type="ChEBI" id="CHEBI:15378"/>
        <dbReference type="ChEBI" id="CHEBI:57856"/>
        <dbReference type="ChEBI" id="CHEBI:59789"/>
        <dbReference type="ChEBI" id="CHEBI:74495"/>
        <dbReference type="ChEBI" id="CHEBI:82748"/>
        <dbReference type="EC" id="2.1.1.200"/>
    </reaction>
</comment>
<dbReference type="Gene3D" id="1.10.8.590">
    <property type="match status" value="1"/>
</dbReference>
<evidence type="ECO:0000256" key="2">
    <source>
        <dbReference type="ARBA" id="ARBA00022603"/>
    </source>
</evidence>
<name>A0A1T4WJH4_9BACT</name>
<dbReference type="RefSeq" id="WP_078685614.1">
    <property type="nucleotide sequence ID" value="NZ_FUYA01000008.1"/>
</dbReference>
<dbReference type="InterPro" id="IPR001537">
    <property type="entry name" value="SpoU_MeTrfase"/>
</dbReference>
<evidence type="ECO:0000256" key="4">
    <source>
        <dbReference type="ARBA" id="ARBA00022691"/>
    </source>
</evidence>
<comment type="similarity">
    <text evidence="1">Belongs to the class IV-like SAM-binding methyltransferase superfamily. RNA methyltransferase TrmH family.</text>
</comment>
<comment type="function">
    <text evidence="5">Catalyzes the formation of 2'O-methylated cytidine (Cm32) or 2'O-methylated uridine (Um32) at position 32 in tRNA.</text>
</comment>
<proteinExistence type="inferred from homology"/>
<dbReference type="PANTHER" id="PTHR42786">
    <property type="entry name" value="TRNA/RRNA METHYLTRANSFERASE"/>
    <property type="match status" value="1"/>
</dbReference>
<reference evidence="7 8" key="1">
    <citation type="submission" date="2017-02" db="EMBL/GenBank/DDBJ databases">
        <authorList>
            <person name="Peterson S.W."/>
        </authorList>
    </citation>
    <scope>NUCLEOTIDE SEQUENCE [LARGE SCALE GENOMIC DNA]</scope>
    <source>
        <strain evidence="7 8">DSM 18034</strain>
    </source>
</reference>
<dbReference type="Gene3D" id="3.40.1280.10">
    <property type="match status" value="1"/>
</dbReference>
<keyword evidence="5" id="KW-0819">tRNA processing</keyword>
<accession>A0A1T4WJH4</accession>
<dbReference type="EMBL" id="FUYA01000008">
    <property type="protein sequence ID" value="SKA77329.1"/>
    <property type="molecule type" value="Genomic_DNA"/>
</dbReference>
<dbReference type="EC" id="2.1.1.200" evidence="5"/>
<evidence type="ECO:0000313" key="7">
    <source>
        <dbReference type="EMBL" id="SKA77329.1"/>
    </source>
</evidence>
<keyword evidence="2 5" id="KW-0489">Methyltransferase</keyword>
<evidence type="ECO:0000313" key="8">
    <source>
        <dbReference type="Proteomes" id="UP000189733"/>
    </source>
</evidence>
<evidence type="ECO:0000256" key="3">
    <source>
        <dbReference type="ARBA" id="ARBA00022679"/>
    </source>
</evidence>
<gene>
    <name evidence="5" type="primary">trmJ</name>
    <name evidence="7" type="ORF">SAMN02745702_02331</name>
</gene>
<dbReference type="SUPFAM" id="SSF75217">
    <property type="entry name" value="alpha/beta knot"/>
    <property type="match status" value="1"/>
</dbReference>
<dbReference type="PIRSF" id="PIRSF004808">
    <property type="entry name" value="LasT"/>
    <property type="match status" value="1"/>
</dbReference>
<dbReference type="GO" id="GO:0002128">
    <property type="term" value="P:tRNA nucleoside ribose methylation"/>
    <property type="evidence" value="ECO:0007669"/>
    <property type="project" value="TreeGrafter"/>
</dbReference>
<dbReference type="GO" id="GO:0106339">
    <property type="term" value="F:tRNA (cytidine(32)-2'-O)-methyltransferase activity"/>
    <property type="evidence" value="ECO:0007669"/>
    <property type="project" value="RHEA"/>
</dbReference>
<dbReference type="InterPro" id="IPR029028">
    <property type="entry name" value="Alpha/beta_knot_MTases"/>
</dbReference>
<dbReference type="GO" id="GO:0005829">
    <property type="term" value="C:cytosol"/>
    <property type="evidence" value="ECO:0007669"/>
    <property type="project" value="TreeGrafter"/>
</dbReference>
<comment type="catalytic activity">
    <reaction evidence="5">
        <text>uridine(32) in tRNA + S-adenosyl-L-methionine = 2'-O-methyluridine(32) in tRNA + S-adenosyl-L-homocysteine + H(+)</text>
        <dbReference type="Rhea" id="RHEA:42936"/>
        <dbReference type="Rhea" id="RHEA-COMP:10107"/>
        <dbReference type="Rhea" id="RHEA-COMP:10290"/>
        <dbReference type="ChEBI" id="CHEBI:15378"/>
        <dbReference type="ChEBI" id="CHEBI:57856"/>
        <dbReference type="ChEBI" id="CHEBI:59789"/>
        <dbReference type="ChEBI" id="CHEBI:65315"/>
        <dbReference type="ChEBI" id="CHEBI:74478"/>
        <dbReference type="EC" id="2.1.1.200"/>
    </reaction>
</comment>
<dbReference type="InterPro" id="IPR029026">
    <property type="entry name" value="tRNA_m1G_MTases_N"/>
</dbReference>
<organism evidence="7 8">
    <name type="scientific">Desulfobaculum bizertense DSM 18034</name>
    <dbReference type="NCBI Taxonomy" id="1121442"/>
    <lineage>
        <taxon>Bacteria</taxon>
        <taxon>Pseudomonadati</taxon>
        <taxon>Thermodesulfobacteriota</taxon>
        <taxon>Desulfovibrionia</taxon>
        <taxon>Desulfovibrionales</taxon>
        <taxon>Desulfovibrionaceae</taxon>
        <taxon>Desulfobaculum</taxon>
    </lineage>
</organism>
<dbReference type="GO" id="GO:0003723">
    <property type="term" value="F:RNA binding"/>
    <property type="evidence" value="ECO:0007669"/>
    <property type="project" value="InterPro"/>
</dbReference>
<comment type="subunit">
    <text evidence="5">Homodimer.</text>
</comment>
<evidence type="ECO:0000256" key="1">
    <source>
        <dbReference type="ARBA" id="ARBA00007228"/>
    </source>
</evidence>
<dbReference type="InterPro" id="IPR004384">
    <property type="entry name" value="RNA_MeTrfase_TrmJ/LasT"/>
</dbReference>